<evidence type="ECO:0000313" key="1">
    <source>
        <dbReference type="EMBL" id="MDN3204774.1"/>
    </source>
</evidence>
<dbReference type="Proteomes" id="UP001171916">
    <property type="component" value="Unassembled WGS sequence"/>
</dbReference>
<accession>A0ABT7YE27</accession>
<evidence type="ECO:0008006" key="3">
    <source>
        <dbReference type="Google" id="ProtNLM"/>
    </source>
</evidence>
<sequence length="179" mass="20110">MKSTFLIFVFSSIVYLGFPGTADRAYSQSGDAISYEVLSPEIQYESLTLKKVNVYSTVTNKPSSEIPEAQELSVVEAKIAEDLGSNWAWPENTLEAIDSYGPFLFRTKKSRQNENVKLVLHVNEVGRISGFDMISDVDKGLENRLDHMIRQLPDCKAVPGFSQYSSESFELTISREQIP</sequence>
<organism evidence="1 2">
    <name type="scientific">Algoriphagus sediminis</name>
    <dbReference type="NCBI Taxonomy" id="3057113"/>
    <lineage>
        <taxon>Bacteria</taxon>
        <taxon>Pseudomonadati</taxon>
        <taxon>Bacteroidota</taxon>
        <taxon>Cytophagia</taxon>
        <taxon>Cytophagales</taxon>
        <taxon>Cyclobacteriaceae</taxon>
        <taxon>Algoriphagus</taxon>
    </lineage>
</organism>
<reference evidence="1" key="1">
    <citation type="submission" date="2023-06" db="EMBL/GenBank/DDBJ databases">
        <title>Robiginitalea aurantiacus sp. nov. and Algoriphagus sediminis sp. nov., isolated from coastal sediment.</title>
        <authorList>
            <person name="Zhou Z.Y."/>
            <person name="An J."/>
            <person name="Jia Y.W."/>
            <person name="Du Z.J."/>
        </authorList>
    </citation>
    <scope>NUCLEOTIDE SEQUENCE</scope>
    <source>
        <strain evidence="1">C2-7</strain>
    </source>
</reference>
<dbReference type="RefSeq" id="WP_290000499.1">
    <property type="nucleotide sequence ID" value="NZ_JAUEPH010000004.1"/>
</dbReference>
<dbReference type="EMBL" id="JAUEPH010000004">
    <property type="protein sequence ID" value="MDN3204774.1"/>
    <property type="molecule type" value="Genomic_DNA"/>
</dbReference>
<evidence type="ECO:0000313" key="2">
    <source>
        <dbReference type="Proteomes" id="UP001171916"/>
    </source>
</evidence>
<name>A0ABT7YE27_9BACT</name>
<comment type="caution">
    <text evidence="1">The sequence shown here is derived from an EMBL/GenBank/DDBJ whole genome shotgun (WGS) entry which is preliminary data.</text>
</comment>
<gene>
    <name evidence="1" type="ORF">QVH07_11470</name>
</gene>
<keyword evidence="2" id="KW-1185">Reference proteome</keyword>
<proteinExistence type="predicted"/>
<protein>
    <recommendedName>
        <fullName evidence="3">TonB C-terminal domain-containing protein</fullName>
    </recommendedName>
</protein>